<evidence type="ECO:0000313" key="1">
    <source>
        <dbReference type="EMBL" id="EJX06512.1"/>
    </source>
</evidence>
<accession>J9GGI7</accession>
<dbReference type="Gene3D" id="3.10.540.20">
    <property type="match status" value="1"/>
</dbReference>
<proteinExistence type="predicted"/>
<dbReference type="GO" id="GO:0016829">
    <property type="term" value="F:lyase activity"/>
    <property type="evidence" value="ECO:0007669"/>
    <property type="project" value="UniProtKB-KW"/>
</dbReference>
<gene>
    <name evidence="1" type="ORF">EVA_05380</name>
</gene>
<comment type="caution">
    <text evidence="1">The sequence shown here is derived from an EMBL/GenBank/DDBJ whole genome shotgun (WGS) entry which is preliminary data.</text>
</comment>
<protein>
    <submittedName>
        <fullName evidence="1">Heparin lyase I</fullName>
    </submittedName>
</protein>
<organism evidence="1">
    <name type="scientific">gut metagenome</name>
    <dbReference type="NCBI Taxonomy" id="749906"/>
    <lineage>
        <taxon>unclassified sequences</taxon>
        <taxon>metagenomes</taxon>
        <taxon>organismal metagenomes</taxon>
    </lineage>
</organism>
<dbReference type="InterPro" id="IPR025975">
    <property type="entry name" value="Polysacc_lyase"/>
</dbReference>
<reference evidence="1" key="1">
    <citation type="journal article" date="2012" name="PLoS ONE">
        <title>Gene sets for utilization of primary and secondary nutrition supplies in the distal gut of endangered iberian lynx.</title>
        <authorList>
            <person name="Alcaide M."/>
            <person name="Messina E."/>
            <person name="Richter M."/>
            <person name="Bargiela R."/>
            <person name="Peplies J."/>
            <person name="Huws S.A."/>
            <person name="Newbold C.J."/>
            <person name="Golyshin P.N."/>
            <person name="Simon M.A."/>
            <person name="Lopez G."/>
            <person name="Yakimov M.M."/>
            <person name="Ferrer M."/>
        </authorList>
    </citation>
    <scope>NUCLEOTIDE SEQUENCE</scope>
</reference>
<name>J9GGI7_9ZZZZ</name>
<dbReference type="EMBL" id="AMCI01001138">
    <property type="protein sequence ID" value="EJX06512.1"/>
    <property type="molecule type" value="Genomic_DNA"/>
</dbReference>
<dbReference type="Gene3D" id="2.60.120.200">
    <property type="match status" value="1"/>
</dbReference>
<keyword evidence="1" id="KW-0456">Lyase</keyword>
<dbReference type="Pfam" id="PF14099">
    <property type="entry name" value="Polysacc_lyase"/>
    <property type="match status" value="1"/>
</dbReference>
<sequence length="332" mass="38267">MAVGTDAAHTLQRDAACLYQGEPSFRFELKEKDNSLSGYNEGETKGRVEMSYCYATPQDFSAEPGHAYERAQRLRTVYHYGKGHCRQGESMRYEFAIRIPDTLRSDVNAIFAQWHGMPRRNVAQNPEGKVLELTDDEFLKLEETTLFDKEVGYEKIPSVDKDGKACFKKGKPNGWLIEQGGYPPLAFGFNHGFFYVKANSDSKWFSDKSDRTNANVERLQNMESVSSDFKTSTLIYKESLDRFPRNVWVRFVVCVQWSLYDRSAEKVIQPGRLDITMCVNDQSRKLADDVQLPIGRNDRDGYYFKYGIYRTSSSTVPVAYHLAGYREQNWNR</sequence>
<dbReference type="AlphaFoldDB" id="J9GGI7"/>